<evidence type="ECO:0000256" key="3">
    <source>
        <dbReference type="ARBA" id="ARBA00022989"/>
    </source>
</evidence>
<dbReference type="PANTHER" id="PTHR31422">
    <property type="entry name" value="BNAANNG28530D PROTEIN"/>
    <property type="match status" value="1"/>
</dbReference>
<feature type="domain" description="GTD-binding" evidence="5">
    <location>
        <begin position="167"/>
        <end position="265"/>
    </location>
</feature>
<comment type="caution">
    <text evidence="6">The sequence shown here is derived from an EMBL/GenBank/DDBJ whole genome shotgun (WGS) entry which is preliminary data.</text>
</comment>
<reference evidence="6" key="1">
    <citation type="submission" date="2022-12" db="EMBL/GenBank/DDBJ databases">
        <title>Draft genome assemblies for two species of Escallonia (Escalloniales).</title>
        <authorList>
            <person name="Chanderbali A."/>
            <person name="Dervinis C."/>
            <person name="Anghel I."/>
            <person name="Soltis D."/>
            <person name="Soltis P."/>
            <person name="Zapata F."/>
        </authorList>
    </citation>
    <scope>NUCLEOTIDE SEQUENCE</scope>
    <source>
        <strain evidence="6">UCBG64.0493</strain>
        <tissue evidence="6">Leaf</tissue>
    </source>
</reference>
<comment type="subcellular location">
    <subcellularLocation>
        <location evidence="1">Membrane</location>
    </subcellularLocation>
</comment>
<evidence type="ECO:0000313" key="7">
    <source>
        <dbReference type="Proteomes" id="UP001188597"/>
    </source>
</evidence>
<evidence type="ECO:0000256" key="4">
    <source>
        <dbReference type="ARBA" id="ARBA00023136"/>
    </source>
</evidence>
<gene>
    <name evidence="6" type="ORF">RJ639_006078</name>
</gene>
<dbReference type="PROSITE" id="PS51775">
    <property type="entry name" value="GTD_BINDING"/>
    <property type="match status" value="1"/>
</dbReference>
<keyword evidence="3" id="KW-1133">Transmembrane helix</keyword>
<dbReference type="EMBL" id="JAVXUP010001078">
    <property type="protein sequence ID" value="KAK3016247.1"/>
    <property type="molecule type" value="Genomic_DNA"/>
</dbReference>
<organism evidence="6 7">
    <name type="scientific">Escallonia herrerae</name>
    <dbReference type="NCBI Taxonomy" id="1293975"/>
    <lineage>
        <taxon>Eukaryota</taxon>
        <taxon>Viridiplantae</taxon>
        <taxon>Streptophyta</taxon>
        <taxon>Embryophyta</taxon>
        <taxon>Tracheophyta</taxon>
        <taxon>Spermatophyta</taxon>
        <taxon>Magnoliopsida</taxon>
        <taxon>eudicotyledons</taxon>
        <taxon>Gunneridae</taxon>
        <taxon>Pentapetalae</taxon>
        <taxon>asterids</taxon>
        <taxon>campanulids</taxon>
        <taxon>Escalloniales</taxon>
        <taxon>Escalloniaceae</taxon>
        <taxon>Escallonia</taxon>
    </lineage>
</organism>
<dbReference type="Proteomes" id="UP001188597">
    <property type="component" value="Unassembled WGS sequence"/>
</dbReference>
<sequence>MKIIGHFCLSLTIYSVLDLYKRFLECFVWSFLMDCVSCLKFFTTLNSDLGCGFLVYVNFGQVFRVLSMFLVFGLGLRVLQLNCHSRGFTQSLLDFKVSSRHGLCSNNGFDGRCDSNVSSCKCGSLKSLMNSNPPMTDILEETKGSAKSDVDVDSGEEYDDADVDREGDVMALRKIIKMERHRADAACLEVEKERMAASTAAKEALAMILHLQNEKSLIEMEARQYRRLAQEKQLHDQEVIEWLRWIVMKHESERSVMEDQLRVCKRKLKLHIKHDEGDKPKNVDDFSDYSNENVEENLYYDGLVSSLEIDLSR</sequence>
<accession>A0AA89AV10</accession>
<protein>
    <recommendedName>
        <fullName evidence="5">GTD-binding domain-containing protein</fullName>
    </recommendedName>
</protein>
<dbReference type="GO" id="GO:0080115">
    <property type="term" value="F:myosin XI tail binding"/>
    <property type="evidence" value="ECO:0007669"/>
    <property type="project" value="UniProtKB-ARBA"/>
</dbReference>
<evidence type="ECO:0000256" key="2">
    <source>
        <dbReference type="ARBA" id="ARBA00022692"/>
    </source>
</evidence>
<keyword evidence="4" id="KW-0472">Membrane</keyword>
<evidence type="ECO:0000259" key="5">
    <source>
        <dbReference type="PROSITE" id="PS51775"/>
    </source>
</evidence>
<proteinExistence type="predicted"/>
<dbReference type="AlphaFoldDB" id="A0AA89AV10"/>
<evidence type="ECO:0000256" key="1">
    <source>
        <dbReference type="ARBA" id="ARBA00004370"/>
    </source>
</evidence>
<dbReference type="PANTHER" id="PTHR31422:SF2">
    <property type="entry name" value="PROTEIN FLOURY 1-LIKE"/>
    <property type="match status" value="1"/>
</dbReference>
<dbReference type="Pfam" id="PF04576">
    <property type="entry name" value="Zein-binding"/>
    <property type="match status" value="1"/>
</dbReference>
<name>A0AA89AV10_9ASTE</name>
<dbReference type="InterPro" id="IPR007656">
    <property type="entry name" value="GTD-bd"/>
</dbReference>
<dbReference type="GO" id="GO:0016020">
    <property type="term" value="C:membrane"/>
    <property type="evidence" value="ECO:0007669"/>
    <property type="project" value="UniProtKB-SubCell"/>
</dbReference>
<evidence type="ECO:0000313" key="6">
    <source>
        <dbReference type="EMBL" id="KAK3016247.1"/>
    </source>
</evidence>
<keyword evidence="7" id="KW-1185">Reference proteome</keyword>
<keyword evidence="2" id="KW-0812">Transmembrane</keyword>